<geneLocation type="plasmid" evidence="2 3">
    <name>pR132503</name>
</geneLocation>
<dbReference type="Proteomes" id="UP000002256">
    <property type="component" value="Plasmid pR132503"/>
</dbReference>
<dbReference type="OrthoDB" id="9906066at2"/>
<feature type="compositionally biased region" description="Basic and acidic residues" evidence="1">
    <location>
        <begin position="16"/>
        <end position="50"/>
    </location>
</feature>
<dbReference type="AlphaFoldDB" id="C6B8E2"/>
<sequence>MTKRETPPEAIPADTDDARSIDSPAADRHHNDLAKEAAKELQRAMKEKGGSPDNHISTTKAEIEREARDSPTAIMPDDPTTA</sequence>
<feature type="region of interest" description="Disordered" evidence="1">
    <location>
        <begin position="1"/>
        <end position="82"/>
    </location>
</feature>
<evidence type="ECO:0000313" key="2">
    <source>
        <dbReference type="EMBL" id="ACS60674.1"/>
    </source>
</evidence>
<protein>
    <submittedName>
        <fullName evidence="2">Uncharacterized protein</fullName>
    </submittedName>
</protein>
<evidence type="ECO:0000256" key="1">
    <source>
        <dbReference type="SAM" id="MobiDB-lite"/>
    </source>
</evidence>
<organism evidence="2 3">
    <name type="scientific">Rhizobium leguminosarum bv. trifolii (strain WSM1325)</name>
    <dbReference type="NCBI Taxonomy" id="395491"/>
    <lineage>
        <taxon>Bacteria</taxon>
        <taxon>Pseudomonadati</taxon>
        <taxon>Pseudomonadota</taxon>
        <taxon>Alphaproteobacteria</taxon>
        <taxon>Hyphomicrobiales</taxon>
        <taxon>Rhizobiaceae</taxon>
        <taxon>Rhizobium/Agrobacterium group</taxon>
        <taxon>Rhizobium</taxon>
    </lineage>
</organism>
<dbReference type="EMBL" id="CP001625">
    <property type="protein sequence ID" value="ACS60674.1"/>
    <property type="molecule type" value="Genomic_DNA"/>
</dbReference>
<gene>
    <name evidence="2" type="ordered locus">Rleg_5909</name>
</gene>
<proteinExistence type="predicted"/>
<keyword evidence="2" id="KW-0614">Plasmid</keyword>
<name>C6B8E2_RHILS</name>
<evidence type="ECO:0000313" key="3">
    <source>
        <dbReference type="Proteomes" id="UP000002256"/>
    </source>
</evidence>
<accession>C6B8E2</accession>
<dbReference type="HOGENOM" id="CLU_2555919_0_0_5"/>
<dbReference type="KEGG" id="rlg:Rleg_5909"/>
<reference evidence="2 3" key="1">
    <citation type="journal article" date="2010" name="Stand. Genomic Sci.">
        <title>Complete genome sequence of Rhizobium leguminosarum bv. trifolii strain WSM1325, an effective microsymbiont of annual Mediterranean clovers.</title>
        <authorList>
            <person name="Reeve W."/>
            <person name="O'Hara G."/>
            <person name="Chain P."/>
            <person name="Ardley J."/>
            <person name="Brau L."/>
            <person name="Nandesena K."/>
            <person name="Tiwari R."/>
            <person name="Copeland A."/>
            <person name="Nolan M."/>
            <person name="Han C."/>
            <person name="Brettin T."/>
            <person name="Land M."/>
            <person name="Ovchinikova G."/>
            <person name="Ivanova N."/>
            <person name="Mavromatis K."/>
            <person name="Markowitz V."/>
            <person name="Kyrpides N."/>
            <person name="Melino V."/>
            <person name="Denton M."/>
            <person name="Yates R."/>
            <person name="Howieson J."/>
        </authorList>
    </citation>
    <scope>NUCLEOTIDE SEQUENCE [LARGE SCALE GENOMIC DNA]</scope>
    <source>
        <strain evidence="3">WSM1325</strain>
        <plasmid evidence="3">Plasmid pR132503</plasmid>
    </source>
</reference>